<dbReference type="AlphaFoldDB" id="A0A811T4R6"/>
<feature type="binding site" evidence="8">
    <location>
        <begin position="39"/>
        <end position="41"/>
    </location>
    <ligand>
        <name>GTP</name>
        <dbReference type="ChEBI" id="CHEBI:37565"/>
    </ligand>
</feature>
<dbReference type="EMBL" id="CAJHIP010000008">
    <property type="protein sequence ID" value="CAD6492286.1"/>
    <property type="molecule type" value="Genomic_DNA"/>
</dbReference>
<feature type="binding site" description="in other chain" evidence="8">
    <location>
        <begin position="37"/>
        <end position="40"/>
    </location>
    <ligand>
        <name>IMP</name>
        <dbReference type="ChEBI" id="CHEBI:58053"/>
        <note>ligand shared between dimeric partners</note>
    </ligand>
</feature>
<protein>
    <recommendedName>
        <fullName evidence="8 9">Adenylosuccinate synthetase</fullName>
        <shortName evidence="8">AMPSase</shortName>
        <shortName evidence="8">AdSS</shortName>
        <ecNumber evidence="8 9">6.3.4.4</ecNumber>
    </recommendedName>
    <alternativeName>
        <fullName evidence="8">IMP--aspartate ligase</fullName>
    </alternativeName>
</protein>
<dbReference type="NCBIfam" id="NF002223">
    <property type="entry name" value="PRK01117.1"/>
    <property type="match status" value="1"/>
</dbReference>
<dbReference type="GO" id="GO:0004019">
    <property type="term" value="F:adenylosuccinate synthase activity"/>
    <property type="evidence" value="ECO:0007669"/>
    <property type="project" value="UniProtKB-UniRule"/>
</dbReference>
<comment type="catalytic activity">
    <reaction evidence="8 9">
        <text>IMP + L-aspartate + GTP = N(6)-(1,2-dicarboxyethyl)-AMP + GDP + phosphate + 2 H(+)</text>
        <dbReference type="Rhea" id="RHEA:15753"/>
        <dbReference type="ChEBI" id="CHEBI:15378"/>
        <dbReference type="ChEBI" id="CHEBI:29991"/>
        <dbReference type="ChEBI" id="CHEBI:37565"/>
        <dbReference type="ChEBI" id="CHEBI:43474"/>
        <dbReference type="ChEBI" id="CHEBI:57567"/>
        <dbReference type="ChEBI" id="CHEBI:58053"/>
        <dbReference type="ChEBI" id="CHEBI:58189"/>
        <dbReference type="EC" id="6.3.4.4"/>
    </reaction>
</comment>
<dbReference type="Gene3D" id="3.40.440.10">
    <property type="entry name" value="Adenylosuccinate Synthetase, subunit A, domain 1"/>
    <property type="match status" value="1"/>
</dbReference>
<dbReference type="PANTHER" id="PTHR11846:SF0">
    <property type="entry name" value="ADENYLOSUCCINATE SYNTHETASE"/>
    <property type="match status" value="1"/>
</dbReference>
<dbReference type="GO" id="GO:0005737">
    <property type="term" value="C:cytoplasm"/>
    <property type="evidence" value="ECO:0007669"/>
    <property type="project" value="UniProtKB-SubCell"/>
</dbReference>
<organism evidence="10 11">
    <name type="scientific">Candidatus Argoarchaeum ethanivorans</name>
    <dbReference type="NCBI Taxonomy" id="2608793"/>
    <lineage>
        <taxon>Archaea</taxon>
        <taxon>Methanobacteriati</taxon>
        <taxon>Methanobacteriota</taxon>
        <taxon>Stenosarchaea group</taxon>
        <taxon>Methanomicrobia</taxon>
        <taxon>Methanosarcinales</taxon>
        <taxon>Methanosarcinales incertae sedis</taxon>
        <taxon>GOM Arc I cluster</taxon>
        <taxon>Candidatus Argoarchaeum</taxon>
    </lineage>
</organism>
<dbReference type="Pfam" id="PF00709">
    <property type="entry name" value="Adenylsucc_synt"/>
    <property type="match status" value="1"/>
</dbReference>
<dbReference type="GO" id="GO:0046040">
    <property type="term" value="P:IMP metabolic process"/>
    <property type="evidence" value="ECO:0007669"/>
    <property type="project" value="TreeGrafter"/>
</dbReference>
<feature type="binding site" evidence="8">
    <location>
        <position position="12"/>
    </location>
    <ligand>
        <name>Mg(2+)</name>
        <dbReference type="ChEBI" id="CHEBI:18420"/>
    </ligand>
</feature>
<dbReference type="Proteomes" id="UP000603056">
    <property type="component" value="Unassembled WGS sequence"/>
</dbReference>
<feature type="active site" description="Proton acceptor" evidence="8">
    <location>
        <position position="12"/>
    </location>
</feature>
<keyword evidence="3 8" id="KW-0479">Metal-binding</keyword>
<keyword evidence="8" id="KW-0963">Cytoplasm</keyword>
<dbReference type="SMART" id="SM00788">
    <property type="entry name" value="Adenylsucc_synt"/>
    <property type="match status" value="1"/>
</dbReference>
<comment type="subcellular location">
    <subcellularLocation>
        <location evidence="8">Cytoplasm</location>
    </subcellularLocation>
</comment>
<dbReference type="HAMAP" id="MF_00011">
    <property type="entry name" value="Adenylosucc_synth"/>
    <property type="match status" value="1"/>
</dbReference>
<feature type="binding site" description="in other chain" evidence="8">
    <location>
        <position position="237"/>
    </location>
    <ligand>
        <name>IMP</name>
        <dbReference type="ChEBI" id="CHEBI:58053"/>
        <note>ligand shared between dimeric partners</note>
    </ligand>
</feature>
<feature type="binding site" evidence="8">
    <location>
        <begin position="297"/>
        <end position="303"/>
    </location>
    <ligand>
        <name>substrate</name>
    </ligand>
</feature>
<dbReference type="SUPFAM" id="SSF52540">
    <property type="entry name" value="P-loop containing nucleoside triphosphate hydrolases"/>
    <property type="match status" value="1"/>
</dbReference>
<keyword evidence="6 8" id="KW-0460">Magnesium</keyword>
<proteinExistence type="inferred from homology"/>
<dbReference type="UniPathway" id="UPA00075">
    <property type="reaction ID" value="UER00335"/>
</dbReference>
<feature type="binding site" evidence="8">
    <location>
        <position position="141"/>
    </location>
    <ligand>
        <name>IMP</name>
        <dbReference type="ChEBI" id="CHEBI:58053"/>
        <note>ligand shared between dimeric partners</note>
    </ligand>
</feature>
<dbReference type="InterPro" id="IPR042110">
    <property type="entry name" value="Adenylosuccinate_synth_dom2"/>
</dbReference>
<keyword evidence="4 8" id="KW-0547">Nucleotide-binding</keyword>
<keyword evidence="5 8" id="KW-0658">Purine biosynthesis</keyword>
<dbReference type="FunFam" id="3.90.170.10:FF:000001">
    <property type="entry name" value="Adenylosuccinate synthetase"/>
    <property type="match status" value="1"/>
</dbReference>
<dbReference type="Gene3D" id="1.10.300.10">
    <property type="entry name" value="Adenylosuccinate Synthetase, subunit A, domain 2"/>
    <property type="match status" value="1"/>
</dbReference>
<evidence type="ECO:0000256" key="3">
    <source>
        <dbReference type="ARBA" id="ARBA00022723"/>
    </source>
</evidence>
<keyword evidence="2 8" id="KW-0436">Ligase</keyword>
<dbReference type="EC" id="6.3.4.4" evidence="8 9"/>
<evidence type="ECO:0000256" key="9">
    <source>
        <dbReference type="RuleBase" id="RU000520"/>
    </source>
</evidence>
<feature type="binding site" description="in other chain" evidence="8">
    <location>
        <begin position="12"/>
        <end position="15"/>
    </location>
    <ligand>
        <name>IMP</name>
        <dbReference type="ChEBI" id="CHEBI:58053"/>
        <note>ligand shared between dimeric partners</note>
    </ligand>
</feature>
<sequence>MFTIITGSQFGDEGKGKIVDLLSTDYQIVVRFQGGDNAGHTIVVEGEKFKLHIIPSGILSQSRLLVGPGTVMNPERIVSEIDNLARRNVKVTPEKLGIDAKTSIIMPYHIQLDELNEIARQHKIGTTKRGIGFAYIDKVARDEIQLADIIDKHRFKQRLEELLPQKKEAIASFGGDSDKIEGDWVNRYIQLGQTLKSYITDVSHEIRIALEDGKNVLAEGAQGTYLDVIHGTQKYVTSSSTIAGSACANLGIGPTGVTNVIGIVKAYITRVGEGPLPTELGGKIGDQIRENGGEYGTTTGRPRRCGWLDLPMLRKAINLNGYTQLVLTKLDVLTKLSPVKICTGYKLNGKTLKYPPLQTHELANVSPEYTELEGWNQDITNIKHYSELPGAARDYIQYIENVAKIPITSISLGAGREQTITKDKI</sequence>
<dbReference type="InterPro" id="IPR042111">
    <property type="entry name" value="Adenylosuccinate_synth_dom3"/>
</dbReference>
<evidence type="ECO:0000256" key="6">
    <source>
        <dbReference type="ARBA" id="ARBA00022842"/>
    </source>
</evidence>
<dbReference type="CDD" id="cd03108">
    <property type="entry name" value="AdSS"/>
    <property type="match status" value="1"/>
</dbReference>
<dbReference type="Gene3D" id="3.90.170.10">
    <property type="entry name" value="Adenylosuccinate Synthetase, subunit A, domain 3"/>
    <property type="match status" value="1"/>
</dbReference>
<comment type="pathway">
    <text evidence="8 9">Purine metabolism; AMP biosynthesis via de novo pathway; AMP from IMP: step 1/2.</text>
</comment>
<feature type="active site" description="Proton donor" evidence="8">
    <location>
        <position position="40"/>
    </location>
</feature>
<dbReference type="InterPro" id="IPR001114">
    <property type="entry name" value="Adenylosuccinate_synthetase"/>
</dbReference>
<feature type="binding site" evidence="8">
    <location>
        <position position="303"/>
    </location>
    <ligand>
        <name>GTP</name>
        <dbReference type="ChEBI" id="CHEBI:37565"/>
    </ligand>
</feature>
<dbReference type="GO" id="GO:0005525">
    <property type="term" value="F:GTP binding"/>
    <property type="evidence" value="ECO:0007669"/>
    <property type="project" value="UniProtKB-UniRule"/>
</dbReference>
<evidence type="ECO:0000256" key="4">
    <source>
        <dbReference type="ARBA" id="ARBA00022741"/>
    </source>
</evidence>
<name>A0A811T4R6_9EURY</name>
<evidence type="ECO:0000313" key="11">
    <source>
        <dbReference type="Proteomes" id="UP000603056"/>
    </source>
</evidence>
<feature type="binding site" evidence="8">
    <location>
        <begin position="11"/>
        <end position="17"/>
    </location>
    <ligand>
        <name>GTP</name>
        <dbReference type="ChEBI" id="CHEBI:37565"/>
    </ligand>
</feature>
<reference evidence="10" key="1">
    <citation type="submission" date="2020-10" db="EMBL/GenBank/DDBJ databases">
        <authorList>
            <person name="Hahn C.J."/>
            <person name="Laso-Perez R."/>
            <person name="Vulcano F."/>
            <person name="Vaziourakis K.-M."/>
            <person name="Stokke R."/>
            <person name="Steen I.H."/>
            <person name="Teske A."/>
            <person name="Boetius A."/>
            <person name="Liebeke M."/>
            <person name="Amann R."/>
            <person name="Knittel K."/>
        </authorList>
    </citation>
    <scope>NUCLEOTIDE SEQUENCE</scope>
    <source>
        <strain evidence="10">Gfbio:e3339647-f889-4370-9287-4fb5cb688e4c:AG394J04_GoMArc1</strain>
    </source>
</reference>
<comment type="function">
    <text evidence="8">Plays an important role in the de novo pathway of purine nucleotide biosynthesis. Catalyzes the first committed step in the biosynthesis of AMP from IMP.</text>
</comment>
<dbReference type="GO" id="GO:0000287">
    <property type="term" value="F:magnesium ion binding"/>
    <property type="evidence" value="ECO:0007669"/>
    <property type="project" value="UniProtKB-UniRule"/>
</dbReference>
<comment type="cofactor">
    <cofactor evidence="8">
        <name>Mg(2+)</name>
        <dbReference type="ChEBI" id="CHEBI:18420"/>
    </cofactor>
    <text evidence="8">Binds 1 Mg(2+) ion per subunit.</text>
</comment>
<evidence type="ECO:0000313" key="10">
    <source>
        <dbReference type="EMBL" id="CAD6492286.1"/>
    </source>
</evidence>
<dbReference type="InterPro" id="IPR042109">
    <property type="entry name" value="Adenylosuccinate_synth_dom1"/>
</dbReference>
<dbReference type="NCBIfam" id="TIGR00184">
    <property type="entry name" value="purA"/>
    <property type="match status" value="1"/>
</dbReference>
<dbReference type="FunFam" id="1.10.300.10:FF:000001">
    <property type="entry name" value="Adenylosuccinate synthetase"/>
    <property type="match status" value="1"/>
</dbReference>
<feature type="binding site" description="in other chain" evidence="8">
    <location>
        <position position="301"/>
    </location>
    <ligand>
        <name>IMP</name>
        <dbReference type="ChEBI" id="CHEBI:58053"/>
        <note>ligand shared between dimeric partners</note>
    </ligand>
</feature>
<evidence type="ECO:0000256" key="2">
    <source>
        <dbReference type="ARBA" id="ARBA00022598"/>
    </source>
</evidence>
<dbReference type="PANTHER" id="PTHR11846">
    <property type="entry name" value="ADENYLOSUCCINATE SYNTHETASE"/>
    <property type="match status" value="1"/>
</dbReference>
<feature type="binding site" evidence="8">
    <location>
        <position position="39"/>
    </location>
    <ligand>
        <name>Mg(2+)</name>
        <dbReference type="ChEBI" id="CHEBI:18420"/>
    </ligand>
</feature>
<dbReference type="GO" id="GO:0044208">
    <property type="term" value="P:'de novo' AMP biosynthetic process"/>
    <property type="evidence" value="ECO:0007669"/>
    <property type="project" value="UniProtKB-UniRule"/>
</dbReference>
<dbReference type="InterPro" id="IPR027417">
    <property type="entry name" value="P-loop_NTPase"/>
</dbReference>
<feature type="binding site" evidence="8">
    <location>
        <begin position="411"/>
        <end position="413"/>
    </location>
    <ligand>
        <name>GTP</name>
        <dbReference type="ChEBI" id="CHEBI:37565"/>
    </ligand>
</feature>
<feature type="binding site" description="in other chain" evidence="8">
    <location>
        <position position="222"/>
    </location>
    <ligand>
        <name>IMP</name>
        <dbReference type="ChEBI" id="CHEBI:58053"/>
        <note>ligand shared between dimeric partners</note>
    </ligand>
</feature>
<feature type="binding site" description="in other chain" evidence="8">
    <location>
        <position position="127"/>
    </location>
    <ligand>
        <name>IMP</name>
        <dbReference type="ChEBI" id="CHEBI:58053"/>
        <note>ligand shared between dimeric partners</note>
    </ligand>
</feature>
<comment type="similarity">
    <text evidence="8 9">Belongs to the adenylosuccinate synthetase family.</text>
</comment>
<dbReference type="PROSITE" id="PS01266">
    <property type="entry name" value="ADENYLOSUCCIN_SYN_1"/>
    <property type="match status" value="1"/>
</dbReference>
<accession>A0A811T4R6</accession>
<comment type="subunit">
    <text evidence="1 8">Homodimer.</text>
</comment>
<evidence type="ECO:0000256" key="8">
    <source>
        <dbReference type="HAMAP-Rule" id="MF_00011"/>
    </source>
</evidence>
<keyword evidence="7 8" id="KW-0342">GTP-binding</keyword>
<dbReference type="InterPro" id="IPR018220">
    <property type="entry name" value="Adenylosuccin_syn_GTP-bd"/>
</dbReference>
<evidence type="ECO:0000256" key="1">
    <source>
        <dbReference type="ARBA" id="ARBA00011738"/>
    </source>
</evidence>
<comment type="caution">
    <text evidence="10">The sequence shown here is derived from an EMBL/GenBank/DDBJ whole genome shotgun (WGS) entry which is preliminary data.</text>
</comment>
<feature type="binding site" evidence="8">
    <location>
        <begin position="329"/>
        <end position="331"/>
    </location>
    <ligand>
        <name>GTP</name>
        <dbReference type="ChEBI" id="CHEBI:37565"/>
    </ligand>
</feature>
<evidence type="ECO:0000256" key="5">
    <source>
        <dbReference type="ARBA" id="ARBA00022755"/>
    </source>
</evidence>
<evidence type="ECO:0000256" key="7">
    <source>
        <dbReference type="ARBA" id="ARBA00023134"/>
    </source>
</evidence>
<gene>
    <name evidence="8 10" type="primary">purA</name>
    <name evidence="10" type="ORF">FFODKBPE_00297</name>
</gene>